<dbReference type="Proteomes" id="UP000252086">
    <property type="component" value="Unassembled WGS sequence"/>
</dbReference>
<dbReference type="PROSITE" id="PS51257">
    <property type="entry name" value="PROKAR_LIPOPROTEIN"/>
    <property type="match status" value="1"/>
</dbReference>
<proteinExistence type="predicted"/>
<feature type="signal peptide" evidence="1">
    <location>
        <begin position="1"/>
        <end position="20"/>
    </location>
</feature>
<organism evidence="2 3">
    <name type="scientific">Marinomonas aquiplantarum</name>
    <dbReference type="NCBI Taxonomy" id="491951"/>
    <lineage>
        <taxon>Bacteria</taxon>
        <taxon>Pseudomonadati</taxon>
        <taxon>Pseudomonadota</taxon>
        <taxon>Gammaproteobacteria</taxon>
        <taxon>Oceanospirillales</taxon>
        <taxon>Oceanospirillaceae</taxon>
        <taxon>Marinomonas</taxon>
    </lineage>
</organism>
<sequence length="67" mass="7282">MKFKLLALLIAVGLTGCASTFTSIEPAAEDNMYFVTENHNRPFGVSGELHLCEAIDSSNMVCETIDD</sequence>
<name>A0A366D1X6_9GAMM</name>
<evidence type="ECO:0008006" key="4">
    <source>
        <dbReference type="Google" id="ProtNLM"/>
    </source>
</evidence>
<dbReference type="EMBL" id="QNRF01000003">
    <property type="protein sequence ID" value="RBO83925.1"/>
    <property type="molecule type" value="Genomic_DNA"/>
</dbReference>
<gene>
    <name evidence="2" type="ORF">DFP76_103199</name>
</gene>
<dbReference type="RefSeq" id="WP_113873910.1">
    <property type="nucleotide sequence ID" value="NZ_QNRF01000003.1"/>
</dbReference>
<reference evidence="2 3" key="1">
    <citation type="submission" date="2018-06" db="EMBL/GenBank/DDBJ databases">
        <title>Genomic Encyclopedia of Type Strains, Phase III (KMG-III): the genomes of soil and plant-associated and newly described type strains.</title>
        <authorList>
            <person name="Whitman W."/>
        </authorList>
    </citation>
    <scope>NUCLEOTIDE SEQUENCE [LARGE SCALE GENOMIC DNA]</scope>
    <source>
        <strain evidence="2 3">CECT 7732</strain>
    </source>
</reference>
<evidence type="ECO:0000313" key="2">
    <source>
        <dbReference type="EMBL" id="RBO83925.1"/>
    </source>
</evidence>
<evidence type="ECO:0000256" key="1">
    <source>
        <dbReference type="SAM" id="SignalP"/>
    </source>
</evidence>
<accession>A0A366D1X6</accession>
<dbReference type="AlphaFoldDB" id="A0A366D1X6"/>
<feature type="chain" id="PRO_5017016292" description="Lipoprotein" evidence="1">
    <location>
        <begin position="21"/>
        <end position="67"/>
    </location>
</feature>
<keyword evidence="1" id="KW-0732">Signal</keyword>
<comment type="caution">
    <text evidence="2">The sequence shown here is derived from an EMBL/GenBank/DDBJ whole genome shotgun (WGS) entry which is preliminary data.</text>
</comment>
<keyword evidence="3" id="KW-1185">Reference proteome</keyword>
<protein>
    <recommendedName>
        <fullName evidence="4">Lipoprotein</fullName>
    </recommendedName>
</protein>
<evidence type="ECO:0000313" key="3">
    <source>
        <dbReference type="Proteomes" id="UP000252086"/>
    </source>
</evidence>